<name>A0A9X2CTG8_9BACI</name>
<evidence type="ECO:0000313" key="5">
    <source>
        <dbReference type="EMBL" id="MCL7747943.1"/>
    </source>
</evidence>
<feature type="domain" description="Exonuclease" evidence="4">
    <location>
        <begin position="29"/>
        <end position="201"/>
    </location>
</feature>
<dbReference type="GO" id="GO:0008408">
    <property type="term" value="F:3'-5' exonuclease activity"/>
    <property type="evidence" value="ECO:0007669"/>
    <property type="project" value="TreeGrafter"/>
</dbReference>
<dbReference type="GO" id="GO:0005829">
    <property type="term" value="C:cytosol"/>
    <property type="evidence" value="ECO:0007669"/>
    <property type="project" value="TreeGrafter"/>
</dbReference>
<sequence length="223" mass="25682">MFWKKPILPASQSITNTETPLNTPISDITFTVFDTETTGFAVGRHDRLIEIGAVHVKGNRVLEEETFHMHVNPERHIPEEITELTGISLETIRHSPSSLEAIEAYLQFNERANSTIWIGHYVSFDLLVIKKELQRHQYRIDMPTTIDTLDLIGYISPSKHMLDLEVYASQFGTRIYNRHEALGDALTTAHLFCELLYHLETRNKRTFADLLAISDMSKRNIQF</sequence>
<dbReference type="AlphaFoldDB" id="A0A9X2CTG8"/>
<dbReference type="InterPro" id="IPR012337">
    <property type="entry name" value="RNaseH-like_sf"/>
</dbReference>
<dbReference type="InterPro" id="IPR036397">
    <property type="entry name" value="RNaseH_sf"/>
</dbReference>
<dbReference type="EMBL" id="JAKRYL010000012">
    <property type="protein sequence ID" value="MCL7747943.1"/>
    <property type="molecule type" value="Genomic_DNA"/>
</dbReference>
<dbReference type="Proteomes" id="UP001139150">
    <property type="component" value="Unassembled WGS sequence"/>
</dbReference>
<dbReference type="PANTHER" id="PTHR30231:SF4">
    <property type="entry name" value="PROTEIN NEN2"/>
    <property type="match status" value="1"/>
</dbReference>
<evidence type="ECO:0000256" key="3">
    <source>
        <dbReference type="ARBA" id="ARBA00022839"/>
    </source>
</evidence>
<organism evidence="5 6">
    <name type="scientific">Halalkalibacter alkaliphilus</name>
    <dbReference type="NCBI Taxonomy" id="2917993"/>
    <lineage>
        <taxon>Bacteria</taxon>
        <taxon>Bacillati</taxon>
        <taxon>Bacillota</taxon>
        <taxon>Bacilli</taxon>
        <taxon>Bacillales</taxon>
        <taxon>Bacillaceae</taxon>
        <taxon>Halalkalibacter</taxon>
    </lineage>
</organism>
<proteinExistence type="predicted"/>
<dbReference type="InterPro" id="IPR013520">
    <property type="entry name" value="Ribonucl_H"/>
</dbReference>
<keyword evidence="2" id="KW-0378">Hydrolase</keyword>
<keyword evidence="6" id="KW-1185">Reference proteome</keyword>
<comment type="caution">
    <text evidence="5">The sequence shown here is derived from an EMBL/GenBank/DDBJ whole genome shotgun (WGS) entry which is preliminary data.</text>
</comment>
<gene>
    <name evidence="5" type="ORF">MF646_12500</name>
</gene>
<dbReference type="CDD" id="cd06127">
    <property type="entry name" value="DEDDh"/>
    <property type="match status" value="1"/>
</dbReference>
<evidence type="ECO:0000256" key="2">
    <source>
        <dbReference type="ARBA" id="ARBA00022801"/>
    </source>
</evidence>
<accession>A0A9X2CTG8</accession>
<dbReference type="Pfam" id="PF00929">
    <property type="entry name" value="RNase_T"/>
    <property type="match status" value="1"/>
</dbReference>
<keyword evidence="1" id="KW-0540">Nuclease</keyword>
<keyword evidence="3" id="KW-0269">Exonuclease</keyword>
<evidence type="ECO:0000259" key="4">
    <source>
        <dbReference type="SMART" id="SM00479"/>
    </source>
</evidence>
<evidence type="ECO:0000313" key="6">
    <source>
        <dbReference type="Proteomes" id="UP001139150"/>
    </source>
</evidence>
<dbReference type="PANTHER" id="PTHR30231">
    <property type="entry name" value="DNA POLYMERASE III SUBUNIT EPSILON"/>
    <property type="match status" value="1"/>
</dbReference>
<evidence type="ECO:0000256" key="1">
    <source>
        <dbReference type="ARBA" id="ARBA00022722"/>
    </source>
</evidence>
<dbReference type="GO" id="GO:0003676">
    <property type="term" value="F:nucleic acid binding"/>
    <property type="evidence" value="ECO:0007669"/>
    <property type="project" value="InterPro"/>
</dbReference>
<protein>
    <submittedName>
        <fullName evidence="5">3'-5' exoribonuclease</fullName>
    </submittedName>
</protein>
<dbReference type="SMART" id="SM00479">
    <property type="entry name" value="EXOIII"/>
    <property type="match status" value="1"/>
</dbReference>
<reference evidence="5" key="1">
    <citation type="submission" date="2022-02" db="EMBL/GenBank/DDBJ databases">
        <title>Halalkalibacter sp. nov. isolated from Lonar Lake, India.</title>
        <authorList>
            <person name="Joshi A."/>
            <person name="Thite S."/>
            <person name="Lodha T."/>
        </authorList>
    </citation>
    <scope>NUCLEOTIDE SEQUENCE</scope>
    <source>
        <strain evidence="5">MEB205</strain>
    </source>
</reference>
<dbReference type="SUPFAM" id="SSF53098">
    <property type="entry name" value="Ribonuclease H-like"/>
    <property type="match status" value="1"/>
</dbReference>
<dbReference type="Gene3D" id="3.30.420.10">
    <property type="entry name" value="Ribonuclease H-like superfamily/Ribonuclease H"/>
    <property type="match status" value="1"/>
</dbReference>
<dbReference type="FunFam" id="3.30.420.10:FF:000045">
    <property type="entry name" value="3'-5' exonuclease DinG"/>
    <property type="match status" value="1"/>
</dbReference>